<dbReference type="AlphaFoldDB" id="A0A2V4MZ24"/>
<comment type="caution">
    <text evidence="3">The sequence shown here is derived from an EMBL/GenBank/DDBJ whole genome shotgun (WGS) entry which is preliminary data.</text>
</comment>
<dbReference type="EMBL" id="PYBW01000254">
    <property type="protein sequence ID" value="PYC63409.1"/>
    <property type="molecule type" value="Genomic_DNA"/>
</dbReference>
<feature type="non-terminal residue" evidence="3">
    <location>
        <position position="1"/>
    </location>
</feature>
<gene>
    <name evidence="3" type="ORF">C7C46_33180</name>
</gene>
<name>A0A2V4MZ24_9ACTN</name>
<dbReference type="Proteomes" id="UP000248039">
    <property type="component" value="Unassembled WGS sequence"/>
</dbReference>
<protein>
    <submittedName>
        <fullName evidence="3">Transposase</fullName>
    </submittedName>
</protein>
<dbReference type="Pfam" id="PF07282">
    <property type="entry name" value="Cas12f1-like_TNB"/>
    <property type="match status" value="1"/>
</dbReference>
<evidence type="ECO:0000256" key="1">
    <source>
        <dbReference type="ARBA" id="ARBA00023125"/>
    </source>
</evidence>
<evidence type="ECO:0000313" key="4">
    <source>
        <dbReference type="Proteomes" id="UP000248039"/>
    </source>
</evidence>
<dbReference type="GO" id="GO:0003677">
    <property type="term" value="F:DNA binding"/>
    <property type="evidence" value="ECO:0007669"/>
    <property type="project" value="UniProtKB-KW"/>
</dbReference>
<sequence>ARVPHYDCLARVQLQLRNMVKAVAPKPDPDKPGSFLPNGAAAKTGLNRSISDAGWGVFLTILRAKAESAGREVIAVDPRNTSRTCPRPECGHVAKENRPNQETFHCVSCGHQAHADTVGATNVLRAGLVRRQANAA</sequence>
<proteinExistence type="predicted"/>
<keyword evidence="1" id="KW-0238">DNA-binding</keyword>
<evidence type="ECO:0000259" key="2">
    <source>
        <dbReference type="Pfam" id="PF07282"/>
    </source>
</evidence>
<dbReference type="RefSeq" id="WP_146259325.1">
    <property type="nucleotide sequence ID" value="NZ_PYBW01000254.1"/>
</dbReference>
<dbReference type="InterPro" id="IPR010095">
    <property type="entry name" value="Cas12f1-like_TNB"/>
</dbReference>
<keyword evidence="4" id="KW-1185">Reference proteome</keyword>
<organism evidence="3 4">
    <name type="scientific">Streptomyces tateyamensis</name>
    <dbReference type="NCBI Taxonomy" id="565073"/>
    <lineage>
        <taxon>Bacteria</taxon>
        <taxon>Bacillati</taxon>
        <taxon>Actinomycetota</taxon>
        <taxon>Actinomycetes</taxon>
        <taxon>Kitasatosporales</taxon>
        <taxon>Streptomycetaceae</taxon>
        <taxon>Streptomyces</taxon>
    </lineage>
</organism>
<evidence type="ECO:0000313" key="3">
    <source>
        <dbReference type="EMBL" id="PYC63409.1"/>
    </source>
</evidence>
<accession>A0A2V4MZ24</accession>
<reference evidence="3 4" key="1">
    <citation type="submission" date="2018-03" db="EMBL/GenBank/DDBJ databases">
        <title>Bioinformatic expansion and discovery of thiopeptide antibiotics.</title>
        <authorList>
            <person name="Schwalen C.J."/>
            <person name="Hudson G.A."/>
            <person name="Mitchell D.A."/>
        </authorList>
    </citation>
    <scope>NUCLEOTIDE SEQUENCE [LARGE SCALE GENOMIC DNA]</scope>
    <source>
        <strain evidence="3 4">ATCC 21389</strain>
    </source>
</reference>
<feature type="domain" description="Cas12f1-like TNB" evidence="2">
    <location>
        <begin position="55"/>
        <end position="123"/>
    </location>
</feature>
<dbReference type="OrthoDB" id="4278026at2"/>